<reference evidence="3 4" key="1">
    <citation type="submission" date="2015-04" db="EMBL/GenBank/DDBJ databases">
        <title>Complete Sequence for the Genome of the Thioalkalivibrio versutus D301.</title>
        <authorList>
            <person name="Mu T."/>
            <person name="Zhou J."/>
            <person name="Xu X."/>
        </authorList>
    </citation>
    <scope>NUCLEOTIDE SEQUENCE [LARGE SCALE GENOMIC DNA]</scope>
    <source>
        <strain evidence="3 4">D301</strain>
    </source>
</reference>
<dbReference type="SUPFAM" id="SSF81606">
    <property type="entry name" value="PP2C-like"/>
    <property type="match status" value="1"/>
</dbReference>
<dbReference type="EMBL" id="CP011367">
    <property type="protein sequence ID" value="AKJ96287.1"/>
    <property type="molecule type" value="Genomic_DNA"/>
</dbReference>
<dbReference type="KEGG" id="tvr:TVD_13360"/>
<organism evidence="3 4">
    <name type="scientific">Thioalkalivibrio versutus</name>
    <dbReference type="NCBI Taxonomy" id="106634"/>
    <lineage>
        <taxon>Bacteria</taxon>
        <taxon>Pseudomonadati</taxon>
        <taxon>Pseudomonadota</taxon>
        <taxon>Gammaproteobacteria</taxon>
        <taxon>Chromatiales</taxon>
        <taxon>Ectothiorhodospiraceae</taxon>
        <taxon>Thioalkalivibrio</taxon>
    </lineage>
</organism>
<protein>
    <submittedName>
        <fullName evidence="3">Serine/threonine protein phosphatase</fullName>
    </submittedName>
</protein>
<evidence type="ECO:0000313" key="4">
    <source>
        <dbReference type="Proteomes" id="UP000064201"/>
    </source>
</evidence>
<feature type="domain" description="PPM-type phosphatase" evidence="2">
    <location>
        <begin position="2"/>
        <end position="240"/>
    </location>
</feature>
<proteinExistence type="predicted"/>
<dbReference type="OrthoDB" id="9801841at2"/>
<dbReference type="Proteomes" id="UP000064201">
    <property type="component" value="Chromosome"/>
</dbReference>
<dbReference type="CDD" id="cd00143">
    <property type="entry name" value="PP2Cc"/>
    <property type="match status" value="1"/>
</dbReference>
<dbReference type="PATRIC" id="fig|106634.4.peg.2726"/>
<dbReference type="STRING" id="106634.TVD_13360"/>
<dbReference type="RefSeq" id="WP_047251829.1">
    <property type="nucleotide sequence ID" value="NZ_CP011367.1"/>
</dbReference>
<dbReference type="Gene3D" id="3.60.40.10">
    <property type="entry name" value="PPM-type phosphatase domain"/>
    <property type="match status" value="1"/>
</dbReference>
<dbReference type="InterPro" id="IPR001932">
    <property type="entry name" value="PPM-type_phosphatase-like_dom"/>
</dbReference>
<feature type="transmembrane region" description="Helical" evidence="1">
    <location>
        <begin position="256"/>
        <end position="277"/>
    </location>
</feature>
<name>A0A0G3G9Q5_9GAMM</name>
<evidence type="ECO:0000256" key="1">
    <source>
        <dbReference type="SAM" id="Phobius"/>
    </source>
</evidence>
<dbReference type="Pfam" id="PF13672">
    <property type="entry name" value="PP2C_2"/>
    <property type="match status" value="1"/>
</dbReference>
<evidence type="ECO:0000313" key="3">
    <source>
        <dbReference type="EMBL" id="AKJ96287.1"/>
    </source>
</evidence>
<dbReference type="PROSITE" id="PS51746">
    <property type="entry name" value="PPM_2"/>
    <property type="match status" value="1"/>
</dbReference>
<keyword evidence="4" id="KW-1185">Reference proteome</keyword>
<keyword evidence="1" id="KW-0812">Transmembrane</keyword>
<keyword evidence="1" id="KW-1133">Transmembrane helix</keyword>
<dbReference type="InterPro" id="IPR036457">
    <property type="entry name" value="PPM-type-like_dom_sf"/>
</dbReference>
<keyword evidence="1" id="KW-0472">Membrane</keyword>
<dbReference type="SMART" id="SM00332">
    <property type="entry name" value="PP2Cc"/>
    <property type="match status" value="1"/>
</dbReference>
<evidence type="ECO:0000259" key="2">
    <source>
        <dbReference type="PROSITE" id="PS51746"/>
    </source>
</evidence>
<dbReference type="SMART" id="SM00331">
    <property type="entry name" value="PP2C_SIG"/>
    <property type="match status" value="1"/>
</dbReference>
<gene>
    <name evidence="3" type="ORF">TVD_13360</name>
</gene>
<dbReference type="AlphaFoldDB" id="A0A0G3G9Q5"/>
<accession>A0A0G3G9Q5</accession>
<sequence>METGYAREMGGRAEQQDAVTVLQNADGQSALLLVADGMGGHEGGARASHAAIATAERLWTRYAGQAADARDLLHALFHETHAALLEAGGTDPSQRPGTTLVALYVTPTSACWAHCGDSRLYHFEGDTLQRRTRDHTRVQQLVDEGVISEAQMATHPEQNRLLRGLGVVDPIEVDYAEAPVTRHTRFLLCSDGFWEQIGPIEIAELLDSPDLDSATASAAVEAARRGGAKGDNVALAAWRSGPPRGRFWRRHLKARIGPTLGLLALLATALAILLWPLD</sequence>